<protein>
    <submittedName>
        <fullName evidence="1">Uncharacterized protein</fullName>
    </submittedName>
</protein>
<evidence type="ECO:0000313" key="1">
    <source>
        <dbReference type="EMBL" id="TCD60512.1"/>
    </source>
</evidence>
<reference evidence="1 2" key="1">
    <citation type="submission" date="2018-11" db="EMBL/GenBank/DDBJ databases">
        <title>Genome assembly of Steccherinum ochraceum LE-BIN_3174, the white-rot fungus of the Steccherinaceae family (The Residual Polyporoid clade, Polyporales, Basidiomycota).</title>
        <authorList>
            <person name="Fedorova T.V."/>
            <person name="Glazunova O.A."/>
            <person name="Landesman E.O."/>
            <person name="Moiseenko K.V."/>
            <person name="Psurtseva N.V."/>
            <person name="Savinova O.S."/>
            <person name="Shakhova N.V."/>
            <person name="Tyazhelova T.V."/>
            <person name="Vasina D.V."/>
        </authorList>
    </citation>
    <scope>NUCLEOTIDE SEQUENCE [LARGE SCALE GENOMIC DNA]</scope>
    <source>
        <strain evidence="1 2">LE-BIN_3174</strain>
    </source>
</reference>
<dbReference type="Proteomes" id="UP000292702">
    <property type="component" value="Unassembled WGS sequence"/>
</dbReference>
<comment type="caution">
    <text evidence="1">The sequence shown here is derived from an EMBL/GenBank/DDBJ whole genome shotgun (WGS) entry which is preliminary data.</text>
</comment>
<accession>A0A4R0R130</accession>
<keyword evidence="2" id="KW-1185">Reference proteome</keyword>
<organism evidence="1 2">
    <name type="scientific">Steccherinum ochraceum</name>
    <dbReference type="NCBI Taxonomy" id="92696"/>
    <lineage>
        <taxon>Eukaryota</taxon>
        <taxon>Fungi</taxon>
        <taxon>Dikarya</taxon>
        <taxon>Basidiomycota</taxon>
        <taxon>Agaricomycotina</taxon>
        <taxon>Agaricomycetes</taxon>
        <taxon>Polyporales</taxon>
        <taxon>Steccherinaceae</taxon>
        <taxon>Steccherinum</taxon>
    </lineage>
</organism>
<dbReference type="OrthoDB" id="3261690at2759"/>
<name>A0A4R0R130_9APHY</name>
<dbReference type="EMBL" id="RWJN01000586">
    <property type="protein sequence ID" value="TCD60512.1"/>
    <property type="molecule type" value="Genomic_DNA"/>
</dbReference>
<dbReference type="AlphaFoldDB" id="A0A4R0R130"/>
<gene>
    <name evidence="1" type="ORF">EIP91_009947</name>
</gene>
<proteinExistence type="predicted"/>
<sequence>MSSRGPSAEPDDVNITQMSLVQFTTTAQNFFDRGDKFDFLRFTLAGLYSDGDHDRQVYLNARQSAERPDPRDLYMSRDLDSAFGTTRTLPFSSPIALFPVTPFRETLTRANHISHPMMDHRGRTHYVPMHKIPNFGLCKTMTRHITRIFLPKLYGRNPMTGAKVPAELLSQFYNECLRPSIAAVAPDTLTYWPVDYTHAYVKALDERHQLMFGTIDLPPPDLRDFEEELLRRMDAIPDFENAFFGHELRGTKNTTRHNPDVDQERRDALNEFTSVLDSTRINLHEWQVDVALEISYPGHVLQWLRIEHKRVLREAMPSLTDNQLQAVLNSKLKTKIDYSSQLRDLAGLRCTPLASGTGDRVSYINVYSTDKSVWYSLHKSYFRRMNYDAALPRRIDTLLKSGDHVSETFRRCAGLSDTGALQDGAARFEIRVPLYSALDALVSLPDGFFENALVAFESDIWWLFKVYRLEALLSVFRNHKIASNAQRSQPPSLLLDAVSVYMYNALMYRPKEGGWETFIVNLSCGGEYDEEDENVVVDAYSRGLYFVHDLWEDAESKAVRLPAFLQIHRGQLAHVFGFSQFVLLQQEFHVGGVVVPNNAPRHPTRRNNRIRQTTAAGLIRDQEPAQIAWGLDDDGVTLEPENVMVGDDVTMQLEGDSDNEDQDPFASGSVDSILQSIWFQLPADIISLSPNPKSQKKASYILLGAEARSNSTFELFQTCDLSSIFEQIQYKDFDTAGWQDKIFHRYFPPKGTKPRKMQNFGSATYFRSWTMLMTRLSRRNAEKVHARLRVEFDKLMWLPFPESDRMWSTKQSNAAGFEFLPALPRQPCPQIAFNAKVRKGARIQLFTHVRGDEDEEESE</sequence>
<evidence type="ECO:0000313" key="2">
    <source>
        <dbReference type="Proteomes" id="UP000292702"/>
    </source>
</evidence>